<dbReference type="CDD" id="cd00075">
    <property type="entry name" value="HATPase"/>
    <property type="match status" value="1"/>
</dbReference>
<dbReference type="SMART" id="SM00388">
    <property type="entry name" value="HisKA"/>
    <property type="match status" value="1"/>
</dbReference>
<dbReference type="InterPro" id="IPR036890">
    <property type="entry name" value="HATPase_C_sf"/>
</dbReference>
<comment type="caution">
    <text evidence="15">The sequence shown here is derived from an EMBL/GenBank/DDBJ whole genome shotgun (WGS) entry which is preliminary data.</text>
</comment>
<evidence type="ECO:0000256" key="7">
    <source>
        <dbReference type="ARBA" id="ARBA00022741"/>
    </source>
</evidence>
<name>A0ABT1S0Z7_9FIRM</name>
<dbReference type="InterPro" id="IPR003661">
    <property type="entry name" value="HisK_dim/P_dom"/>
</dbReference>
<dbReference type="Gene3D" id="3.30.450.40">
    <property type="match status" value="1"/>
</dbReference>
<evidence type="ECO:0000256" key="2">
    <source>
        <dbReference type="ARBA" id="ARBA00004141"/>
    </source>
</evidence>
<keyword evidence="12 13" id="KW-0472">Membrane</keyword>
<evidence type="ECO:0000256" key="13">
    <source>
        <dbReference type="SAM" id="Phobius"/>
    </source>
</evidence>
<dbReference type="CDD" id="cd00082">
    <property type="entry name" value="HisKA"/>
    <property type="match status" value="1"/>
</dbReference>
<keyword evidence="11" id="KW-0902">Two-component regulatory system</keyword>
<gene>
    <name evidence="15" type="ORF">NE695_11835</name>
</gene>
<evidence type="ECO:0000256" key="9">
    <source>
        <dbReference type="ARBA" id="ARBA00022840"/>
    </source>
</evidence>
<dbReference type="EC" id="2.7.13.3" evidence="3"/>
<dbReference type="PANTHER" id="PTHR45569:SF1">
    <property type="entry name" value="SENSOR PROTEIN KDPD"/>
    <property type="match status" value="1"/>
</dbReference>
<comment type="catalytic activity">
    <reaction evidence="1">
        <text>ATP + protein L-histidine = ADP + protein N-phospho-L-histidine.</text>
        <dbReference type="EC" id="2.7.13.3"/>
    </reaction>
</comment>
<evidence type="ECO:0000256" key="5">
    <source>
        <dbReference type="ARBA" id="ARBA00022679"/>
    </source>
</evidence>
<keyword evidence="8 15" id="KW-0418">Kinase</keyword>
<dbReference type="PRINTS" id="PR00344">
    <property type="entry name" value="BCTRLSENSOR"/>
</dbReference>
<evidence type="ECO:0000256" key="3">
    <source>
        <dbReference type="ARBA" id="ARBA00012438"/>
    </source>
</evidence>
<evidence type="ECO:0000256" key="1">
    <source>
        <dbReference type="ARBA" id="ARBA00000085"/>
    </source>
</evidence>
<evidence type="ECO:0000256" key="4">
    <source>
        <dbReference type="ARBA" id="ARBA00022553"/>
    </source>
</evidence>
<dbReference type="InterPro" id="IPR052023">
    <property type="entry name" value="Histidine_kinase_KdpD"/>
</dbReference>
<dbReference type="Pfam" id="PF13493">
    <property type="entry name" value="DUF4118"/>
    <property type="match status" value="1"/>
</dbReference>
<evidence type="ECO:0000256" key="11">
    <source>
        <dbReference type="ARBA" id="ARBA00023012"/>
    </source>
</evidence>
<keyword evidence="7" id="KW-0547">Nucleotide-binding</keyword>
<dbReference type="Gene3D" id="3.30.565.10">
    <property type="entry name" value="Histidine kinase-like ATPase, C-terminal domain"/>
    <property type="match status" value="1"/>
</dbReference>
<dbReference type="InterPro" id="IPR027417">
    <property type="entry name" value="P-loop_NTPase"/>
</dbReference>
<keyword evidence="16" id="KW-1185">Reference proteome</keyword>
<evidence type="ECO:0000259" key="14">
    <source>
        <dbReference type="PROSITE" id="PS50109"/>
    </source>
</evidence>
<evidence type="ECO:0000256" key="6">
    <source>
        <dbReference type="ARBA" id="ARBA00022692"/>
    </source>
</evidence>
<dbReference type="Proteomes" id="UP001524473">
    <property type="component" value="Unassembled WGS sequence"/>
</dbReference>
<dbReference type="InterPro" id="IPR003852">
    <property type="entry name" value="Sig_transdc_His_kinase_KdpD_N"/>
</dbReference>
<dbReference type="InterPro" id="IPR036097">
    <property type="entry name" value="HisK_dim/P_sf"/>
</dbReference>
<evidence type="ECO:0000256" key="10">
    <source>
        <dbReference type="ARBA" id="ARBA00022989"/>
    </source>
</evidence>
<feature type="transmembrane region" description="Helical" evidence="13">
    <location>
        <begin position="476"/>
        <end position="495"/>
    </location>
</feature>
<dbReference type="InterPro" id="IPR005467">
    <property type="entry name" value="His_kinase_dom"/>
</dbReference>
<evidence type="ECO:0000313" key="16">
    <source>
        <dbReference type="Proteomes" id="UP001524473"/>
    </source>
</evidence>
<evidence type="ECO:0000256" key="8">
    <source>
        <dbReference type="ARBA" id="ARBA00022777"/>
    </source>
</evidence>
<dbReference type="InterPro" id="IPR004358">
    <property type="entry name" value="Sig_transdc_His_kin-like_C"/>
</dbReference>
<organism evidence="15 16">
    <name type="scientific">Neglectibacter timonensis</name>
    <dbReference type="NCBI Taxonomy" id="1776382"/>
    <lineage>
        <taxon>Bacteria</taxon>
        <taxon>Bacillati</taxon>
        <taxon>Bacillota</taxon>
        <taxon>Clostridia</taxon>
        <taxon>Eubacteriales</taxon>
        <taxon>Oscillospiraceae</taxon>
        <taxon>Neglectibacter</taxon>
    </lineage>
</organism>
<keyword evidence="6 13" id="KW-0812">Transmembrane</keyword>
<feature type="transmembrane region" description="Helical" evidence="13">
    <location>
        <begin position="445"/>
        <end position="464"/>
    </location>
</feature>
<keyword evidence="4" id="KW-0597">Phosphoprotein</keyword>
<sequence length="898" mass="99584">MPQIRATPDEILRKIEQNDDTQPGGKLKIFFGYAAGVGKTYAMLEAAHAALEQGVDVVAGYIEPHTRPQTLRLLDGLETLHTLNIPYKGITLHEFDLDTAISRHPQLILVDELAHTNAEGCRHLKRYQDIEELLKAGIDVYTTVNVQHLESLNDIVASITGVVVRERIPDRVFDSADQVELVDIEPKELIARLTEGKIYRPEQAQKALGHFFSTENLVALREIALRRAADRVNQRAAALQPSSDNGYYTEEHILVCLSSSPSNAKIIRTAARMAAAFKGRFTALFVETSAFSEMGEEDLTRLRANLKLAQQMGATIETVYGDDIAFQISEYSRLSRVSKIVIGRSNTKSRLHLVKQPFSERLASLSPNLDIYIIPDQSTPPFSPARRKKKASVLNWADLLWSVLLLSAATAMGYAFQALGFSEANIITIYILGVLGTAVITSSRLYSTVSALISVLVFNFFFTYPEFTLKAYDKGYPVTFLIMFLAAFLTGSLAAKIKKQAKQSAQTAYRTKVLLDTNQLLQRARGPEEIATATASQLLRLLNRDIVLYTAEDGSLSKPAVFLCDTPQNEENVYQSDNEQAVAQWVFKNNKHAGASTNTLHGAHCLYLAIRGAEGVYGVVGIAMEKEGLDTFENNLVLSMLGECALALERWVLSKKKEEAAMQAQNEKLRANLLRSISHDLRTPLTSISGNAGVLLNNAQVLCEKKRTDLYQDIYDDSMWLINLVENLLSVTRIEDGTMHLNLETELVEEVVNEALRHLNRHSGEHHIRVEHQEEFLMARMDARLIIQVIINIVDNAVKYTPVGSEVVLTTKKSGSDALIEIADNGPGLPDEAKERVFDMFYTWNPGAADSRRGLGLGLALCKSIVSAHGGVITARDNPPHGTVFSFTLPLEEVKLHE</sequence>
<dbReference type="SMART" id="SM00387">
    <property type="entry name" value="HATPase_c"/>
    <property type="match status" value="1"/>
</dbReference>
<dbReference type="PANTHER" id="PTHR45569">
    <property type="entry name" value="SENSOR PROTEIN KDPD"/>
    <property type="match status" value="1"/>
</dbReference>
<dbReference type="GO" id="GO:0016301">
    <property type="term" value="F:kinase activity"/>
    <property type="evidence" value="ECO:0007669"/>
    <property type="project" value="UniProtKB-KW"/>
</dbReference>
<proteinExistence type="predicted"/>
<dbReference type="InterPro" id="IPR025201">
    <property type="entry name" value="KdpD_TM"/>
</dbReference>
<feature type="domain" description="Histidine kinase" evidence="14">
    <location>
        <begin position="676"/>
        <end position="893"/>
    </location>
</feature>
<dbReference type="Gene3D" id="1.20.120.620">
    <property type="entry name" value="Backbone structure of the membrane domain of e. Coli histidine kinase receptor kdpd"/>
    <property type="match status" value="1"/>
</dbReference>
<protein>
    <recommendedName>
        <fullName evidence="3">histidine kinase</fullName>
        <ecNumber evidence="3">2.7.13.3</ecNumber>
    </recommendedName>
</protein>
<dbReference type="InterPro" id="IPR029016">
    <property type="entry name" value="GAF-like_dom_sf"/>
</dbReference>
<dbReference type="Pfam" id="PF00512">
    <property type="entry name" value="HisKA"/>
    <property type="match status" value="1"/>
</dbReference>
<dbReference type="CDD" id="cd01987">
    <property type="entry name" value="USP_KdpD-like"/>
    <property type="match status" value="1"/>
</dbReference>
<evidence type="ECO:0000313" key="15">
    <source>
        <dbReference type="EMBL" id="MCQ4840599.1"/>
    </source>
</evidence>
<feature type="transmembrane region" description="Helical" evidence="13">
    <location>
        <begin position="422"/>
        <end position="440"/>
    </location>
</feature>
<evidence type="ECO:0000256" key="12">
    <source>
        <dbReference type="ARBA" id="ARBA00023136"/>
    </source>
</evidence>
<dbReference type="InterPro" id="IPR014729">
    <property type="entry name" value="Rossmann-like_a/b/a_fold"/>
</dbReference>
<keyword evidence="5" id="KW-0808">Transferase</keyword>
<dbReference type="SUPFAM" id="SSF47384">
    <property type="entry name" value="Homodimeric domain of signal transducing histidine kinase"/>
    <property type="match status" value="1"/>
</dbReference>
<dbReference type="Gene3D" id="3.40.50.300">
    <property type="entry name" value="P-loop containing nucleotide triphosphate hydrolases"/>
    <property type="match status" value="1"/>
</dbReference>
<dbReference type="Pfam" id="PF02518">
    <property type="entry name" value="HATPase_c"/>
    <property type="match status" value="1"/>
</dbReference>
<keyword evidence="9" id="KW-0067">ATP-binding</keyword>
<keyword evidence="10 13" id="KW-1133">Transmembrane helix</keyword>
<dbReference type="EMBL" id="JANFZH010000026">
    <property type="protein sequence ID" value="MCQ4840599.1"/>
    <property type="molecule type" value="Genomic_DNA"/>
</dbReference>
<accession>A0ABT1S0Z7</accession>
<dbReference type="SUPFAM" id="SSF52402">
    <property type="entry name" value="Adenine nucleotide alpha hydrolases-like"/>
    <property type="match status" value="1"/>
</dbReference>
<comment type="subcellular location">
    <subcellularLocation>
        <location evidence="2">Membrane</location>
        <topology evidence="2">Multi-pass membrane protein</topology>
    </subcellularLocation>
</comment>
<dbReference type="GeneID" id="90532189"/>
<dbReference type="Gene3D" id="3.40.50.620">
    <property type="entry name" value="HUPs"/>
    <property type="match status" value="1"/>
</dbReference>
<dbReference type="SUPFAM" id="SSF55874">
    <property type="entry name" value="ATPase domain of HSP90 chaperone/DNA topoisomerase II/histidine kinase"/>
    <property type="match status" value="1"/>
</dbReference>
<dbReference type="InterPro" id="IPR003594">
    <property type="entry name" value="HATPase_dom"/>
</dbReference>
<dbReference type="Gene3D" id="1.10.287.130">
    <property type="match status" value="1"/>
</dbReference>
<dbReference type="PROSITE" id="PS50109">
    <property type="entry name" value="HIS_KIN"/>
    <property type="match status" value="1"/>
</dbReference>
<dbReference type="Pfam" id="PF02702">
    <property type="entry name" value="KdpD"/>
    <property type="match status" value="1"/>
</dbReference>
<dbReference type="InterPro" id="IPR038318">
    <property type="entry name" value="KdpD_sf"/>
</dbReference>
<dbReference type="RefSeq" id="WP_066863252.1">
    <property type="nucleotide sequence ID" value="NZ_CABKVV010000013.1"/>
</dbReference>
<reference evidence="15 16" key="1">
    <citation type="submission" date="2022-06" db="EMBL/GenBank/DDBJ databases">
        <title>Isolation of gut microbiota from human fecal samples.</title>
        <authorList>
            <person name="Pamer E.G."/>
            <person name="Barat B."/>
            <person name="Waligurski E."/>
            <person name="Medina S."/>
            <person name="Paddock L."/>
            <person name="Mostad J."/>
        </authorList>
    </citation>
    <scope>NUCLEOTIDE SEQUENCE [LARGE SCALE GENOMIC DNA]</scope>
    <source>
        <strain evidence="15 16">DFI.9.73</strain>
    </source>
</reference>